<organism evidence="1">
    <name type="scientific">uncultured Sporomusa sp</name>
    <dbReference type="NCBI Taxonomy" id="307249"/>
    <lineage>
        <taxon>Bacteria</taxon>
        <taxon>Bacillati</taxon>
        <taxon>Bacillota</taxon>
        <taxon>Negativicutes</taxon>
        <taxon>Selenomonadales</taxon>
        <taxon>Sporomusaceae</taxon>
        <taxon>Sporomusa</taxon>
        <taxon>environmental samples</taxon>
    </lineage>
</organism>
<accession>A0A212M197</accession>
<gene>
    <name evidence="1" type="ORF">KL86SPO_70394</name>
</gene>
<protein>
    <submittedName>
        <fullName evidence="1">MazG nucleotide pyrophosphohydrolase</fullName>
    </submittedName>
</protein>
<keyword evidence="1" id="KW-0378">Hydrolase</keyword>
<reference evidence="1" key="1">
    <citation type="submission" date="2016-08" db="EMBL/GenBank/DDBJ databases">
        <authorList>
            <person name="Seilhamer J.J."/>
        </authorList>
    </citation>
    <scope>NUCLEOTIDE SEQUENCE</scope>
    <source>
        <strain evidence="1">86</strain>
    </source>
</reference>
<dbReference type="EMBL" id="FMJE01000007">
    <property type="protein sequence ID" value="SCM83536.1"/>
    <property type="molecule type" value="Genomic_DNA"/>
</dbReference>
<evidence type="ECO:0000313" key="1">
    <source>
        <dbReference type="EMBL" id="SCM83536.1"/>
    </source>
</evidence>
<dbReference type="Gene3D" id="1.10.287.1080">
    <property type="entry name" value="MazG-like"/>
    <property type="match status" value="1"/>
</dbReference>
<proteinExistence type="predicted"/>
<name>A0A212M197_9FIRM</name>
<dbReference type="RefSeq" id="WP_288185933.1">
    <property type="nucleotide sequence ID" value="NZ_LT608335.1"/>
</dbReference>
<dbReference type="AlphaFoldDB" id="A0A212M197"/>
<sequence length="223" mass="24879">MLEAIYLPKLRYLTPTLDSTLLKAMEEAGELARAVLNFMPWEKLSPAELKEQTEAIALLADVKEELLDVAQTCVTMIFVMEDSFGIDADSLIGEHLAKLADKGYAYDTSQNYRITTTPNRQDGNYKYISLPHLRLENVTLLTTVCKIQEEIGELTQFLGKHAGASGEQARLDPDEVNRGAALELLDIAQCCFTMMYILAGRYAVNIAELVAGHVNKLQRRGYC</sequence>
<dbReference type="GO" id="GO:0016787">
    <property type="term" value="F:hydrolase activity"/>
    <property type="evidence" value="ECO:0007669"/>
    <property type="project" value="UniProtKB-KW"/>
</dbReference>
<dbReference type="SUPFAM" id="SSF101386">
    <property type="entry name" value="all-alpha NTP pyrophosphatases"/>
    <property type="match status" value="1"/>
</dbReference>